<evidence type="ECO:0000313" key="2">
    <source>
        <dbReference type="EMBL" id="KAG0496195.1"/>
    </source>
</evidence>
<dbReference type="Gene3D" id="2.170.120.20">
    <property type="entry name" value="Ribosomal protein L25, beta domain"/>
    <property type="match status" value="1"/>
</dbReference>
<dbReference type="PANTHER" id="PTHR33284">
    <property type="entry name" value="RIBOSOMAL PROTEIN L25/GLN-TRNA SYNTHETASE, ANTI-CODON-BINDING DOMAIN-CONTAINING PROTEIN"/>
    <property type="match status" value="1"/>
</dbReference>
<name>A0A835VGJ2_VANPL</name>
<feature type="domain" description="Large ribosomal subunit protein bL25 beta" evidence="1">
    <location>
        <begin position="110"/>
        <end position="192"/>
    </location>
</feature>
<proteinExistence type="predicted"/>
<dbReference type="InterPro" id="IPR037121">
    <property type="entry name" value="Ribosomal_bL25_C"/>
</dbReference>
<evidence type="ECO:0000259" key="1">
    <source>
        <dbReference type="Pfam" id="PF14693"/>
    </source>
</evidence>
<dbReference type="GO" id="GO:0003735">
    <property type="term" value="F:structural constituent of ribosome"/>
    <property type="evidence" value="ECO:0007669"/>
    <property type="project" value="InterPro"/>
</dbReference>
<dbReference type="OrthoDB" id="785861at2759"/>
<sequence length="212" mass="23145">MQCRGNILVAEWRLRGGPLVSSSGDSYPGVGGAVASRKQLLTFDKKQIDFLLRESPFFTSTTFNVLVHAGVGSAVVLQSGTVLPIKVHKNEETGQVLNVVMAWADEGSELKVDVPVVFNGQKKCPGLKKGGYLHIIRTSLKYLCPSEHIPQKIEVNLTNLDIGDKIFMHDVSVHPSLKLLSKDDTIPICKIWATKPAKPGENTSSHEHPTPL</sequence>
<dbReference type="AlphaFoldDB" id="A0A835VGJ2"/>
<dbReference type="GO" id="GO:0008097">
    <property type="term" value="F:5S rRNA binding"/>
    <property type="evidence" value="ECO:0007669"/>
    <property type="project" value="TreeGrafter"/>
</dbReference>
<dbReference type="FunFam" id="2.170.120.20:FF:000006">
    <property type="entry name" value="Ribosomal protein L25/Gln-tRNA synthetase, anti-codon-binding domain-containing protein"/>
    <property type="match status" value="1"/>
</dbReference>
<gene>
    <name evidence="2" type="ORF">HPP92_000886</name>
</gene>
<dbReference type="InterPro" id="IPR020930">
    <property type="entry name" value="Ribosomal_uL5_bac-type"/>
</dbReference>
<reference evidence="2 3" key="1">
    <citation type="journal article" date="2020" name="Nat. Food">
        <title>A phased Vanilla planifolia genome enables genetic improvement of flavour and production.</title>
        <authorList>
            <person name="Hasing T."/>
            <person name="Tang H."/>
            <person name="Brym M."/>
            <person name="Khazi F."/>
            <person name="Huang T."/>
            <person name="Chambers A.H."/>
        </authorList>
    </citation>
    <scope>NUCLEOTIDE SEQUENCE [LARGE SCALE GENOMIC DNA]</scope>
    <source>
        <tissue evidence="2">Leaf</tissue>
    </source>
</reference>
<keyword evidence="3" id="KW-1185">Reference proteome</keyword>
<dbReference type="Pfam" id="PF14693">
    <property type="entry name" value="Ribosomal_TL5_C"/>
    <property type="match status" value="1"/>
</dbReference>
<evidence type="ECO:0000313" key="3">
    <source>
        <dbReference type="Proteomes" id="UP000636800"/>
    </source>
</evidence>
<comment type="caution">
    <text evidence="2">The sequence shown here is derived from an EMBL/GenBank/DDBJ whole genome shotgun (WGS) entry which is preliminary data.</text>
</comment>
<accession>A0A835VGJ2</accession>
<protein>
    <recommendedName>
        <fullName evidence="1">Large ribosomal subunit protein bL25 beta domain-containing protein</fullName>
    </recommendedName>
</protein>
<organism evidence="2 3">
    <name type="scientific">Vanilla planifolia</name>
    <name type="common">Vanilla</name>
    <dbReference type="NCBI Taxonomy" id="51239"/>
    <lineage>
        <taxon>Eukaryota</taxon>
        <taxon>Viridiplantae</taxon>
        <taxon>Streptophyta</taxon>
        <taxon>Embryophyta</taxon>
        <taxon>Tracheophyta</taxon>
        <taxon>Spermatophyta</taxon>
        <taxon>Magnoliopsida</taxon>
        <taxon>Liliopsida</taxon>
        <taxon>Asparagales</taxon>
        <taxon>Orchidaceae</taxon>
        <taxon>Vanilloideae</taxon>
        <taxon>Vanilleae</taxon>
        <taxon>Vanilla</taxon>
    </lineage>
</organism>
<dbReference type="InterPro" id="IPR011035">
    <property type="entry name" value="Ribosomal_bL25/Gln-tRNA_synth"/>
</dbReference>
<dbReference type="GO" id="GO:0022625">
    <property type="term" value="C:cytosolic large ribosomal subunit"/>
    <property type="evidence" value="ECO:0007669"/>
    <property type="project" value="TreeGrafter"/>
</dbReference>
<dbReference type="Proteomes" id="UP000636800">
    <property type="component" value="Chromosome 1"/>
</dbReference>
<dbReference type="InterPro" id="IPR020057">
    <property type="entry name" value="Ribosomal_bL25_b-dom"/>
</dbReference>
<dbReference type="SUPFAM" id="SSF50715">
    <property type="entry name" value="Ribosomal protein L25-like"/>
    <property type="match status" value="1"/>
</dbReference>
<dbReference type="EMBL" id="JADCNL010000001">
    <property type="protein sequence ID" value="KAG0496195.1"/>
    <property type="molecule type" value="Genomic_DNA"/>
</dbReference>
<dbReference type="GO" id="GO:0006412">
    <property type="term" value="P:translation"/>
    <property type="evidence" value="ECO:0007669"/>
    <property type="project" value="InterPro"/>
</dbReference>
<dbReference type="PANTHER" id="PTHR33284:SF2">
    <property type="entry name" value="RIBOSOMAL PROTEIN L25_GLN-TRNA SYNTHETASE, ANTI-CODON-BINDING DOMAIN-CONTAINING PROTEIN"/>
    <property type="match status" value="1"/>
</dbReference>